<dbReference type="Proteomes" id="UP000095192">
    <property type="component" value="Unassembled WGS sequence"/>
</dbReference>
<feature type="compositionally biased region" description="Basic and acidic residues" evidence="2">
    <location>
        <begin position="1036"/>
        <end position="1049"/>
    </location>
</feature>
<feature type="compositionally biased region" description="Basic and acidic residues" evidence="2">
    <location>
        <begin position="841"/>
        <end position="852"/>
    </location>
</feature>
<gene>
    <name evidence="3" type="ORF">cyc_03518</name>
</gene>
<proteinExistence type="predicted"/>
<dbReference type="EMBL" id="JROU02002205">
    <property type="protein sequence ID" value="OEH73918.1"/>
    <property type="molecule type" value="Genomic_DNA"/>
</dbReference>
<feature type="coiled-coil region" evidence="1">
    <location>
        <begin position="512"/>
        <end position="546"/>
    </location>
</feature>
<keyword evidence="1" id="KW-0175">Coiled coil</keyword>
<dbReference type="InParanoid" id="A0A1D3CRU3"/>
<feature type="region of interest" description="Disordered" evidence="2">
    <location>
        <begin position="21"/>
        <end position="42"/>
    </location>
</feature>
<feature type="region of interest" description="Disordered" evidence="2">
    <location>
        <begin position="817"/>
        <end position="939"/>
    </location>
</feature>
<dbReference type="VEuPathDB" id="ToxoDB:cyc_03518"/>
<dbReference type="AlphaFoldDB" id="A0A1D3CRU3"/>
<evidence type="ECO:0000256" key="1">
    <source>
        <dbReference type="SAM" id="Coils"/>
    </source>
</evidence>
<feature type="region of interest" description="Disordered" evidence="2">
    <location>
        <begin position="188"/>
        <end position="227"/>
    </location>
</feature>
<reference evidence="3 4" key="1">
    <citation type="journal article" date="2016" name="BMC Genomics">
        <title>Comparative genomics reveals Cyclospora cayetanensis possesses coccidia-like metabolism and invasion components but unique surface antigens.</title>
        <authorList>
            <person name="Liu S."/>
            <person name="Wang L."/>
            <person name="Zheng H."/>
            <person name="Xu Z."/>
            <person name="Roellig D.M."/>
            <person name="Li N."/>
            <person name="Frace M.A."/>
            <person name="Tang K."/>
            <person name="Arrowood M.J."/>
            <person name="Moss D.M."/>
            <person name="Zhang L."/>
            <person name="Feng Y."/>
            <person name="Xiao L."/>
        </authorList>
    </citation>
    <scope>NUCLEOTIDE SEQUENCE [LARGE SCALE GENOMIC DNA]</scope>
    <source>
        <strain evidence="3 4">CHN_HEN01</strain>
    </source>
</reference>
<feature type="compositionally biased region" description="Basic and acidic residues" evidence="2">
    <location>
        <begin position="578"/>
        <end position="589"/>
    </location>
</feature>
<feature type="compositionally biased region" description="Low complexity" evidence="2">
    <location>
        <begin position="1015"/>
        <end position="1026"/>
    </location>
</feature>
<feature type="coiled-coil region" evidence="1">
    <location>
        <begin position="433"/>
        <end position="460"/>
    </location>
</feature>
<organism evidence="3 4">
    <name type="scientific">Cyclospora cayetanensis</name>
    <dbReference type="NCBI Taxonomy" id="88456"/>
    <lineage>
        <taxon>Eukaryota</taxon>
        <taxon>Sar</taxon>
        <taxon>Alveolata</taxon>
        <taxon>Apicomplexa</taxon>
        <taxon>Conoidasida</taxon>
        <taxon>Coccidia</taxon>
        <taxon>Eucoccidiorida</taxon>
        <taxon>Eimeriorina</taxon>
        <taxon>Eimeriidae</taxon>
        <taxon>Cyclospora</taxon>
    </lineage>
</organism>
<keyword evidence="4" id="KW-1185">Reference proteome</keyword>
<name>A0A1D3CRU3_9EIME</name>
<protein>
    <submittedName>
        <fullName evidence="3">Uncharacterized protein</fullName>
    </submittedName>
</protein>
<comment type="caution">
    <text evidence="3">The sequence shown here is derived from an EMBL/GenBank/DDBJ whole genome shotgun (WGS) entry which is preliminary data.</text>
</comment>
<feature type="compositionally biased region" description="Polar residues" evidence="2">
    <location>
        <begin position="898"/>
        <end position="914"/>
    </location>
</feature>
<evidence type="ECO:0000313" key="4">
    <source>
        <dbReference type="Proteomes" id="UP000095192"/>
    </source>
</evidence>
<evidence type="ECO:0000313" key="3">
    <source>
        <dbReference type="EMBL" id="OEH73918.1"/>
    </source>
</evidence>
<feature type="compositionally biased region" description="Polar residues" evidence="2">
    <location>
        <begin position="215"/>
        <end position="227"/>
    </location>
</feature>
<dbReference type="VEuPathDB" id="ToxoDB:LOC34620198"/>
<feature type="region of interest" description="Disordered" evidence="2">
    <location>
        <begin position="49"/>
        <end position="68"/>
    </location>
</feature>
<feature type="region of interest" description="Disordered" evidence="2">
    <location>
        <begin position="276"/>
        <end position="302"/>
    </location>
</feature>
<accession>A0A1D3CRU3</accession>
<feature type="region of interest" description="Disordered" evidence="2">
    <location>
        <begin position="571"/>
        <end position="597"/>
    </location>
</feature>
<evidence type="ECO:0000256" key="2">
    <source>
        <dbReference type="SAM" id="MobiDB-lite"/>
    </source>
</evidence>
<sequence length="1049" mass="114111">MFQSQQKAFLEKELEISDISDPLGLPAEGVLQKPQRSKRQEANNFAGLPVSNYIEPSSPTPNGPAHHQPVRLPRTSTGHANVCAEQGHQCEQVKHQSDDELVEKRTGSKSLKQLLGPLLYAAYKRLQNKNIMESSSIPPEVHCLSLQEDRVKSDVVLVSVSARESCSVRQSPDSDATAGATAAPIQRAPTAEQQFHPGTVSRGSNTGSGRPESFPSASLCSTEKTDSLESSDSAALVYNQCGTEEKEAPSHSPQAPCRPLACGTVGFSQTALPVESFEGRDSDERSLSEGIPTDAGARKTSEQVPCRDSSFDWTESLNVGDPKEIKAVLLPSLGRRSTVLDWGQSTDHQGTAEDGVSAGWLDPHDSQHGLVSNIYELQALLATAEQQITQNFVGCLQREIALRYLKQELLKQQHRPSVTASDREVPPLRLTKHEMEADASEQMQRRLRMLENEREYLKEALKRKHFTEMELRTRLSSVSALNEQLQAEAATLMSFHRLAEAHGQAAAEKLLLQQLRAQAEGQTSRVKELQRLLSSREVQVSALTKELYSSRQALAVVATILRKTPLKKTFEPSPPLLRGERSTQTEDNGRVTLPDFDDLPDTMWRRLTAVPPRRCTSGATCMKAQENVSLSAHKSITQDKDRKPLAPEAFGIVQESTEALNSPSEAYSSRQTSAQARLQRSGLLSDSLQSIRAVPGTANSVMRFTVCPSQGYEPQGDDSVDTAVAALSNARVNKVLFTRLCKGVYLYGHLAVLMRLSPSGELQVSFEGKDYTAAEFIRSFEEEEFQYLTTKQEESGRALSLEVCPNSALPVGFSRDHSQGLVHKQHKQRLTKQAPQSPIKSEGRRSFSEGRKNTSRRGSTAPATRTPKGSMGRTGSRSGIQEAATCRLVSRRIAPRSPSLSTPNAAAQYSSESLSGHDRRASRLALPVPSDPRKVGRVSQTKATVFKAAEGATPVAAASAKSCSLKATGTSLANKTASPSGSLRGTAQRHRLRSSCGSAQQTAHPRKESAAIRQVAGSGKAASRRGGVAGGLVGPEVRRKVDSYQHHGR</sequence>
<feature type="region of interest" description="Disordered" evidence="2">
    <location>
        <begin position="997"/>
        <end position="1049"/>
    </location>
</feature>
<feature type="compositionally biased region" description="Basic and acidic residues" evidence="2">
    <location>
        <begin position="277"/>
        <end position="287"/>
    </location>
</feature>